<keyword evidence="3 5" id="KW-1133">Transmembrane helix</keyword>
<proteinExistence type="predicted"/>
<gene>
    <name evidence="7" type="ORF">METZ01_LOCUS295931</name>
</gene>
<name>A0A382M5U4_9ZZZZ</name>
<reference evidence="7" key="1">
    <citation type="submission" date="2018-05" db="EMBL/GenBank/DDBJ databases">
        <authorList>
            <person name="Lanie J.A."/>
            <person name="Ng W.-L."/>
            <person name="Kazmierczak K.M."/>
            <person name="Andrzejewski T.M."/>
            <person name="Davidsen T.M."/>
            <person name="Wayne K.J."/>
            <person name="Tettelin H."/>
            <person name="Glass J.I."/>
            <person name="Rusch D."/>
            <person name="Podicherti R."/>
            <person name="Tsui H.-C.T."/>
            <person name="Winkler M.E."/>
        </authorList>
    </citation>
    <scope>NUCLEOTIDE SEQUENCE</scope>
</reference>
<accession>A0A382M5U4</accession>
<evidence type="ECO:0000259" key="6">
    <source>
        <dbReference type="Pfam" id="PF00892"/>
    </source>
</evidence>
<dbReference type="EMBL" id="UINC01090810">
    <property type="protein sequence ID" value="SVC43077.1"/>
    <property type="molecule type" value="Genomic_DNA"/>
</dbReference>
<dbReference type="InterPro" id="IPR000620">
    <property type="entry name" value="EamA_dom"/>
</dbReference>
<feature type="transmembrane region" description="Helical" evidence="5">
    <location>
        <begin position="22"/>
        <end position="45"/>
    </location>
</feature>
<dbReference type="Pfam" id="PF00892">
    <property type="entry name" value="EamA"/>
    <property type="match status" value="2"/>
</dbReference>
<keyword evidence="2 5" id="KW-0812">Transmembrane</keyword>
<feature type="transmembrane region" description="Helical" evidence="5">
    <location>
        <begin position="248"/>
        <end position="267"/>
    </location>
</feature>
<feature type="domain" description="EamA" evidence="6">
    <location>
        <begin position="137"/>
        <end position="263"/>
    </location>
</feature>
<evidence type="ECO:0000256" key="3">
    <source>
        <dbReference type="ARBA" id="ARBA00022989"/>
    </source>
</evidence>
<evidence type="ECO:0000256" key="1">
    <source>
        <dbReference type="ARBA" id="ARBA00004141"/>
    </source>
</evidence>
<evidence type="ECO:0000256" key="5">
    <source>
        <dbReference type="SAM" id="Phobius"/>
    </source>
</evidence>
<dbReference type="InterPro" id="IPR037185">
    <property type="entry name" value="EmrE-like"/>
</dbReference>
<evidence type="ECO:0000256" key="4">
    <source>
        <dbReference type="ARBA" id="ARBA00023136"/>
    </source>
</evidence>
<feature type="transmembrane region" description="Helical" evidence="5">
    <location>
        <begin position="57"/>
        <end position="75"/>
    </location>
</feature>
<feature type="transmembrane region" description="Helical" evidence="5">
    <location>
        <begin position="189"/>
        <end position="209"/>
    </location>
</feature>
<evidence type="ECO:0000313" key="7">
    <source>
        <dbReference type="EMBL" id="SVC43077.1"/>
    </source>
</evidence>
<dbReference type="PANTHER" id="PTHR22911:SF6">
    <property type="entry name" value="SOLUTE CARRIER FAMILY 35 MEMBER G1"/>
    <property type="match status" value="1"/>
</dbReference>
<sequence>MIMAGLCFSATGAFVKLSGGLLIVWTVIFGRSVVIAIMTFILSKIQNKSLSFEEPKWLLARCISGLSAMACYFYAIPLIPLTTAVVLQWTSPLFVALFSGYLIKEKVSPFLFVCIGVAFTGTVLIISPSFEAIEINAIYALTSGVLSAIAYLSIRQLRSTASSESVVFWFAIFCVICSLPFSFKELQTLSIYELQILFGVGITAGIGQIGMTKAYHAAKAAYIGAFSYSTVVVSWIYGLFIFDEILSTWDMIGTLLIVGSGIILATTSPKTENVQAP</sequence>
<dbReference type="AlphaFoldDB" id="A0A382M5U4"/>
<evidence type="ECO:0000256" key="2">
    <source>
        <dbReference type="ARBA" id="ARBA00022692"/>
    </source>
</evidence>
<protein>
    <recommendedName>
        <fullName evidence="6">EamA domain-containing protein</fullName>
    </recommendedName>
</protein>
<feature type="transmembrane region" description="Helical" evidence="5">
    <location>
        <begin position="110"/>
        <end position="130"/>
    </location>
</feature>
<dbReference type="GO" id="GO:0016020">
    <property type="term" value="C:membrane"/>
    <property type="evidence" value="ECO:0007669"/>
    <property type="project" value="UniProtKB-SubCell"/>
</dbReference>
<feature type="transmembrane region" description="Helical" evidence="5">
    <location>
        <begin position="166"/>
        <end position="183"/>
    </location>
</feature>
<feature type="domain" description="EamA" evidence="6">
    <location>
        <begin position="1"/>
        <end position="126"/>
    </location>
</feature>
<dbReference type="SUPFAM" id="SSF103481">
    <property type="entry name" value="Multidrug resistance efflux transporter EmrE"/>
    <property type="match status" value="2"/>
</dbReference>
<feature type="transmembrane region" description="Helical" evidence="5">
    <location>
        <begin position="81"/>
        <end position="103"/>
    </location>
</feature>
<feature type="transmembrane region" description="Helical" evidence="5">
    <location>
        <begin position="136"/>
        <end position="154"/>
    </location>
</feature>
<feature type="transmembrane region" description="Helical" evidence="5">
    <location>
        <begin position="221"/>
        <end position="242"/>
    </location>
</feature>
<dbReference type="PANTHER" id="PTHR22911">
    <property type="entry name" value="ACYL-MALONYL CONDENSING ENZYME-RELATED"/>
    <property type="match status" value="1"/>
</dbReference>
<keyword evidence="4 5" id="KW-0472">Membrane</keyword>
<comment type="subcellular location">
    <subcellularLocation>
        <location evidence="1">Membrane</location>
        <topology evidence="1">Multi-pass membrane protein</topology>
    </subcellularLocation>
</comment>
<organism evidence="7">
    <name type="scientific">marine metagenome</name>
    <dbReference type="NCBI Taxonomy" id="408172"/>
    <lineage>
        <taxon>unclassified sequences</taxon>
        <taxon>metagenomes</taxon>
        <taxon>ecological metagenomes</taxon>
    </lineage>
</organism>